<organism evidence="4 5">
    <name type="scientific">Photobacterium swingsii</name>
    <dbReference type="NCBI Taxonomy" id="680026"/>
    <lineage>
        <taxon>Bacteria</taxon>
        <taxon>Pseudomonadati</taxon>
        <taxon>Pseudomonadota</taxon>
        <taxon>Gammaproteobacteria</taxon>
        <taxon>Vibrionales</taxon>
        <taxon>Vibrionaceae</taxon>
        <taxon>Photobacterium</taxon>
    </lineage>
</organism>
<dbReference type="PROSITE" id="PS50893">
    <property type="entry name" value="ABC_TRANSPORTER_2"/>
    <property type="match status" value="1"/>
</dbReference>
<keyword evidence="1" id="KW-0547">Nucleotide-binding</keyword>
<evidence type="ECO:0000256" key="2">
    <source>
        <dbReference type="ARBA" id="ARBA00022840"/>
    </source>
</evidence>
<dbReference type="PANTHER" id="PTHR43119">
    <property type="entry name" value="ABC TRANSPORT PROTEIN ATP-BINDING COMPONENT-RELATED"/>
    <property type="match status" value="1"/>
</dbReference>
<dbReference type="Pfam" id="PF00005">
    <property type="entry name" value="ABC_tran"/>
    <property type="match status" value="1"/>
</dbReference>
<gene>
    <name evidence="4" type="ORF">C9I94_07440</name>
</gene>
<dbReference type="InterPro" id="IPR027417">
    <property type="entry name" value="P-loop_NTPase"/>
</dbReference>
<sequence length="210" mass="23227">MVIDQLDIQHLTSGFESVHVAPLHQTLSAYEHLAISGPSGCGKSSLLQILAGLAPPKQGTFSWQGNLITPQRLPQWRRDICYLPQQPVMGGETVSQVLLLPWRLNAMQSAIPNEAECQEALEQLSLHHSLDKSVAALSGGEKQRLGFARALLMKRAIWLLDEPTSALDARSRDKVIELLAAIQAIKISVSHDPHWLACCDFVHQMESRDE</sequence>
<accession>A0A2T3P9I8</accession>
<dbReference type="AlphaFoldDB" id="A0A2T3P9I8"/>
<dbReference type="SUPFAM" id="SSF52540">
    <property type="entry name" value="P-loop containing nucleoside triphosphate hydrolases"/>
    <property type="match status" value="1"/>
</dbReference>
<comment type="caution">
    <text evidence="4">The sequence shown here is derived from an EMBL/GenBank/DDBJ whole genome shotgun (WGS) entry which is preliminary data.</text>
</comment>
<dbReference type="PANTHER" id="PTHR43119:SF1">
    <property type="entry name" value="ABC TRANSPORTER DOMAIN-CONTAINING PROTEIN"/>
    <property type="match status" value="1"/>
</dbReference>
<dbReference type="RefSeq" id="WP_107302589.1">
    <property type="nucleotide sequence ID" value="NZ_AP024853.1"/>
</dbReference>
<feature type="domain" description="ABC transporter" evidence="3">
    <location>
        <begin position="3"/>
        <end position="210"/>
    </location>
</feature>
<dbReference type="OrthoDB" id="4408248at2"/>
<evidence type="ECO:0000313" key="5">
    <source>
        <dbReference type="Proteomes" id="UP000240481"/>
    </source>
</evidence>
<dbReference type="GO" id="GO:0016887">
    <property type="term" value="F:ATP hydrolysis activity"/>
    <property type="evidence" value="ECO:0007669"/>
    <property type="project" value="InterPro"/>
</dbReference>
<name>A0A2T3P9I8_9GAMM</name>
<dbReference type="InterPro" id="IPR003593">
    <property type="entry name" value="AAA+_ATPase"/>
</dbReference>
<dbReference type="InterPro" id="IPR017871">
    <property type="entry name" value="ABC_transporter-like_CS"/>
</dbReference>
<dbReference type="Proteomes" id="UP000240481">
    <property type="component" value="Unassembled WGS sequence"/>
</dbReference>
<dbReference type="SMART" id="SM00382">
    <property type="entry name" value="AAA"/>
    <property type="match status" value="1"/>
</dbReference>
<evidence type="ECO:0000256" key="1">
    <source>
        <dbReference type="ARBA" id="ARBA00022741"/>
    </source>
</evidence>
<reference evidence="4 5" key="1">
    <citation type="submission" date="2018-01" db="EMBL/GenBank/DDBJ databases">
        <title>Whole genome sequencing of Histamine producing bacteria.</title>
        <authorList>
            <person name="Butler K."/>
        </authorList>
    </citation>
    <scope>NUCLEOTIDE SEQUENCE [LARGE SCALE GENOMIC DNA]</scope>
    <source>
        <strain evidence="4 5">DSM 24669</strain>
    </source>
</reference>
<dbReference type="GO" id="GO:0005524">
    <property type="term" value="F:ATP binding"/>
    <property type="evidence" value="ECO:0007669"/>
    <property type="project" value="UniProtKB-KW"/>
</dbReference>
<evidence type="ECO:0000313" key="4">
    <source>
        <dbReference type="EMBL" id="PSW25470.1"/>
    </source>
</evidence>
<protein>
    <submittedName>
        <fullName evidence="4">ABC transporter</fullName>
    </submittedName>
</protein>
<evidence type="ECO:0000259" key="3">
    <source>
        <dbReference type="PROSITE" id="PS50893"/>
    </source>
</evidence>
<keyword evidence="2" id="KW-0067">ATP-binding</keyword>
<proteinExistence type="predicted"/>
<dbReference type="PROSITE" id="PS00211">
    <property type="entry name" value="ABC_TRANSPORTER_1"/>
    <property type="match status" value="1"/>
</dbReference>
<dbReference type="EMBL" id="PYLZ01000003">
    <property type="protein sequence ID" value="PSW25470.1"/>
    <property type="molecule type" value="Genomic_DNA"/>
</dbReference>
<dbReference type="InterPro" id="IPR003439">
    <property type="entry name" value="ABC_transporter-like_ATP-bd"/>
</dbReference>
<keyword evidence="5" id="KW-1185">Reference proteome</keyword>
<dbReference type="Gene3D" id="3.40.50.300">
    <property type="entry name" value="P-loop containing nucleotide triphosphate hydrolases"/>
    <property type="match status" value="1"/>
</dbReference>